<evidence type="ECO:0000313" key="4">
    <source>
        <dbReference type="Proteomes" id="UP000185596"/>
    </source>
</evidence>
<dbReference type="InterPro" id="IPR055170">
    <property type="entry name" value="GFO_IDH_MocA-like_dom"/>
</dbReference>
<comment type="caution">
    <text evidence="3">The sequence shown here is derived from an EMBL/GenBank/DDBJ whole genome shotgun (WGS) entry which is preliminary data.</text>
</comment>
<feature type="domain" description="Gfo/Idh/MocA-like oxidoreductase N-terminal" evidence="1">
    <location>
        <begin position="6"/>
        <end position="116"/>
    </location>
</feature>
<feature type="domain" description="GFO/IDH/MocA-like oxidoreductase" evidence="2">
    <location>
        <begin position="135"/>
        <end position="247"/>
    </location>
</feature>
<dbReference type="OrthoDB" id="9815825at2"/>
<organism evidence="3 4">
    <name type="scientific">Actinophytocola xanthii</name>
    <dbReference type="NCBI Taxonomy" id="1912961"/>
    <lineage>
        <taxon>Bacteria</taxon>
        <taxon>Bacillati</taxon>
        <taxon>Actinomycetota</taxon>
        <taxon>Actinomycetes</taxon>
        <taxon>Pseudonocardiales</taxon>
        <taxon>Pseudonocardiaceae</taxon>
    </lineage>
</organism>
<evidence type="ECO:0000313" key="3">
    <source>
        <dbReference type="EMBL" id="OLF17062.1"/>
    </source>
</evidence>
<dbReference type="Gene3D" id="3.40.50.720">
    <property type="entry name" value="NAD(P)-binding Rossmann-like Domain"/>
    <property type="match status" value="1"/>
</dbReference>
<dbReference type="AlphaFoldDB" id="A0A1Q8CRR7"/>
<dbReference type="Pfam" id="PF22725">
    <property type="entry name" value="GFO_IDH_MocA_C3"/>
    <property type="match status" value="1"/>
</dbReference>
<keyword evidence="4" id="KW-1185">Reference proteome</keyword>
<proteinExistence type="predicted"/>
<dbReference type="SUPFAM" id="SSF51735">
    <property type="entry name" value="NAD(P)-binding Rossmann-fold domains"/>
    <property type="match status" value="1"/>
</dbReference>
<dbReference type="STRING" id="1912961.BU204_13285"/>
<sequence length="364" mass="38285">MTAPVRSAIVGTGAVAGLHAAALSRFGDRSRIVAAADVDLAARTAFGERWGVPASYPDLDALLAAESPDLVHLCTPPGLHAPQAVAALTRGRHVLCEKPPVLSLAELDEVAAAAERGAAWFATVFQHRFGSGAAALRELVGDPRLGRPTAAVCHTLWFRADEYFAVPWRGGWDVEGGGPTMGHGIHQFDLLLSIMGEWREVVAVAARQVKPTATEDLSCAIVTFANGAVATVVNSLVSPRESSYLRFDFEHATVELEHLYGYGDENWTVTGAPGHTAEVARAWAAAPTGVRSGHDAQLAAVLDALAAAVPPPVTLEQTRPTVELVAAIYASAFTGERVAAGELGPDSPFYHRMRGSGPPWGGAR</sequence>
<dbReference type="Gene3D" id="3.30.360.10">
    <property type="entry name" value="Dihydrodipicolinate Reductase, domain 2"/>
    <property type="match status" value="1"/>
</dbReference>
<accession>A0A1Q8CRR7</accession>
<dbReference type="PANTHER" id="PTHR43249:SF1">
    <property type="entry name" value="D-GLUCOSIDE 3-DEHYDROGENASE"/>
    <property type="match status" value="1"/>
</dbReference>
<dbReference type="SUPFAM" id="SSF55347">
    <property type="entry name" value="Glyceraldehyde-3-phosphate dehydrogenase-like, C-terminal domain"/>
    <property type="match status" value="1"/>
</dbReference>
<protein>
    <submittedName>
        <fullName evidence="3">Oxidoreductase</fullName>
    </submittedName>
</protein>
<dbReference type="Proteomes" id="UP000185596">
    <property type="component" value="Unassembled WGS sequence"/>
</dbReference>
<dbReference type="InterPro" id="IPR036291">
    <property type="entry name" value="NAD(P)-bd_dom_sf"/>
</dbReference>
<dbReference type="Pfam" id="PF01408">
    <property type="entry name" value="GFO_IDH_MocA"/>
    <property type="match status" value="1"/>
</dbReference>
<dbReference type="RefSeq" id="WP_075125953.1">
    <property type="nucleotide sequence ID" value="NZ_MSIE01000021.1"/>
</dbReference>
<dbReference type="InterPro" id="IPR052515">
    <property type="entry name" value="Gfo/Idh/MocA_Oxidoreductase"/>
</dbReference>
<dbReference type="EMBL" id="MSIE01000021">
    <property type="protein sequence ID" value="OLF17062.1"/>
    <property type="molecule type" value="Genomic_DNA"/>
</dbReference>
<reference evidence="3 4" key="1">
    <citation type="submission" date="2016-12" db="EMBL/GenBank/DDBJ databases">
        <title>The draft genome sequence of Actinophytocola sp. 11-183.</title>
        <authorList>
            <person name="Wang W."/>
            <person name="Yuan L."/>
        </authorList>
    </citation>
    <scope>NUCLEOTIDE SEQUENCE [LARGE SCALE GENOMIC DNA]</scope>
    <source>
        <strain evidence="3 4">11-183</strain>
    </source>
</reference>
<name>A0A1Q8CRR7_9PSEU</name>
<gene>
    <name evidence="3" type="ORF">BU204_13285</name>
</gene>
<evidence type="ECO:0000259" key="2">
    <source>
        <dbReference type="Pfam" id="PF22725"/>
    </source>
</evidence>
<dbReference type="InterPro" id="IPR000683">
    <property type="entry name" value="Gfo/Idh/MocA-like_OxRdtase_N"/>
</dbReference>
<evidence type="ECO:0000259" key="1">
    <source>
        <dbReference type="Pfam" id="PF01408"/>
    </source>
</evidence>
<dbReference type="GO" id="GO:0000166">
    <property type="term" value="F:nucleotide binding"/>
    <property type="evidence" value="ECO:0007669"/>
    <property type="project" value="InterPro"/>
</dbReference>
<dbReference type="PANTHER" id="PTHR43249">
    <property type="entry name" value="UDP-N-ACETYL-2-AMINO-2-DEOXY-D-GLUCURONATE OXIDASE"/>
    <property type="match status" value="1"/>
</dbReference>